<evidence type="ECO:0000313" key="2">
    <source>
        <dbReference type="Proteomes" id="UP000299102"/>
    </source>
</evidence>
<proteinExistence type="predicted"/>
<evidence type="ECO:0000313" key="1">
    <source>
        <dbReference type="EMBL" id="GBP12744.1"/>
    </source>
</evidence>
<keyword evidence="2" id="KW-1185">Reference proteome</keyword>
<reference evidence="1 2" key="1">
    <citation type="journal article" date="2019" name="Commun. Biol.">
        <title>The bagworm genome reveals a unique fibroin gene that provides high tensile strength.</title>
        <authorList>
            <person name="Kono N."/>
            <person name="Nakamura H."/>
            <person name="Ohtoshi R."/>
            <person name="Tomita M."/>
            <person name="Numata K."/>
            <person name="Arakawa K."/>
        </authorList>
    </citation>
    <scope>NUCLEOTIDE SEQUENCE [LARGE SCALE GENOMIC DNA]</scope>
</reference>
<dbReference type="Proteomes" id="UP000299102">
    <property type="component" value="Unassembled WGS sequence"/>
</dbReference>
<organism evidence="1 2">
    <name type="scientific">Eumeta variegata</name>
    <name type="common">Bagworm moth</name>
    <name type="synonym">Eumeta japonica</name>
    <dbReference type="NCBI Taxonomy" id="151549"/>
    <lineage>
        <taxon>Eukaryota</taxon>
        <taxon>Metazoa</taxon>
        <taxon>Ecdysozoa</taxon>
        <taxon>Arthropoda</taxon>
        <taxon>Hexapoda</taxon>
        <taxon>Insecta</taxon>
        <taxon>Pterygota</taxon>
        <taxon>Neoptera</taxon>
        <taxon>Endopterygota</taxon>
        <taxon>Lepidoptera</taxon>
        <taxon>Glossata</taxon>
        <taxon>Ditrysia</taxon>
        <taxon>Tineoidea</taxon>
        <taxon>Psychidae</taxon>
        <taxon>Oiketicinae</taxon>
        <taxon>Eumeta</taxon>
    </lineage>
</organism>
<accession>A0A4C1TF24</accession>
<dbReference type="AlphaFoldDB" id="A0A4C1TF24"/>
<sequence>MGRGTESRASTESEIENKTGVKIECGIGIRIESLNGIEMQKIKELIFEFQSGQAGSFEENKEADYVAVVEVDVPLKKRVRLVIGPVYAVIALVTTAVSSLQTTKGRVLEVEAFSIRNSKKVRKVCLSSGVKKILQK</sequence>
<name>A0A4C1TF24_EUMVA</name>
<gene>
    <name evidence="1" type="ORF">EVAR_6079_1</name>
</gene>
<comment type="caution">
    <text evidence="1">The sequence shown here is derived from an EMBL/GenBank/DDBJ whole genome shotgun (WGS) entry which is preliminary data.</text>
</comment>
<dbReference type="EMBL" id="BGZK01000053">
    <property type="protein sequence ID" value="GBP12744.1"/>
    <property type="molecule type" value="Genomic_DNA"/>
</dbReference>
<protein>
    <submittedName>
        <fullName evidence="1">Uncharacterized protein</fullName>
    </submittedName>
</protein>